<dbReference type="STRING" id="927083.DB32_002604"/>
<gene>
    <name evidence="3" type="ORF">DB32_002604</name>
</gene>
<organism evidence="3 4">
    <name type="scientific">Sandaracinus amylolyticus</name>
    <dbReference type="NCBI Taxonomy" id="927083"/>
    <lineage>
        <taxon>Bacteria</taxon>
        <taxon>Pseudomonadati</taxon>
        <taxon>Myxococcota</taxon>
        <taxon>Polyangia</taxon>
        <taxon>Polyangiales</taxon>
        <taxon>Sandaracinaceae</taxon>
        <taxon>Sandaracinus</taxon>
    </lineage>
</organism>
<dbReference type="RefSeq" id="WP_053232691.1">
    <property type="nucleotide sequence ID" value="NZ_CP011125.1"/>
</dbReference>
<keyword evidence="4" id="KW-1185">Reference proteome</keyword>
<feature type="region of interest" description="Disordered" evidence="1">
    <location>
        <begin position="287"/>
        <end position="326"/>
    </location>
</feature>
<accession>A0A0F6W241</accession>
<feature type="compositionally biased region" description="Low complexity" evidence="1">
    <location>
        <begin position="302"/>
        <end position="316"/>
    </location>
</feature>
<dbReference type="Proteomes" id="UP000034883">
    <property type="component" value="Chromosome"/>
</dbReference>
<evidence type="ECO:0000256" key="2">
    <source>
        <dbReference type="SAM" id="Phobius"/>
    </source>
</evidence>
<feature type="region of interest" description="Disordered" evidence="1">
    <location>
        <begin position="490"/>
        <end position="523"/>
    </location>
</feature>
<feature type="compositionally biased region" description="Polar residues" evidence="1">
    <location>
        <begin position="287"/>
        <end position="296"/>
    </location>
</feature>
<evidence type="ECO:0000256" key="1">
    <source>
        <dbReference type="SAM" id="MobiDB-lite"/>
    </source>
</evidence>
<evidence type="ECO:0000313" key="3">
    <source>
        <dbReference type="EMBL" id="AKF05455.1"/>
    </source>
</evidence>
<dbReference type="GO" id="GO:0016301">
    <property type="term" value="F:kinase activity"/>
    <property type="evidence" value="ECO:0007669"/>
    <property type="project" value="UniProtKB-KW"/>
</dbReference>
<keyword evidence="2" id="KW-0812">Transmembrane</keyword>
<feature type="transmembrane region" description="Helical" evidence="2">
    <location>
        <begin position="579"/>
        <end position="602"/>
    </location>
</feature>
<dbReference type="InterPro" id="IPR011009">
    <property type="entry name" value="Kinase-like_dom_sf"/>
</dbReference>
<evidence type="ECO:0000313" key="4">
    <source>
        <dbReference type="Proteomes" id="UP000034883"/>
    </source>
</evidence>
<proteinExistence type="predicted"/>
<keyword evidence="2" id="KW-0472">Membrane</keyword>
<dbReference type="EMBL" id="CP011125">
    <property type="protein sequence ID" value="AKF05455.1"/>
    <property type="molecule type" value="Genomic_DNA"/>
</dbReference>
<protein>
    <submittedName>
        <fullName evidence="3">Serine/threonine-protein kinase PknA</fullName>
    </submittedName>
</protein>
<keyword evidence="3" id="KW-0808">Transferase</keyword>
<name>A0A0F6W241_9BACT</name>
<dbReference type="AlphaFoldDB" id="A0A0F6W241"/>
<keyword evidence="3" id="KW-0418">Kinase</keyword>
<sequence length="628" mass="66239">MSDTTLVTGAPGGRAPRKGEVLAERYEIVEALASDALVLTYRGLDQESDAPILLRCTAPGLLGERDARGMVERMRPLVGGGGRVISPLRDVDREGTLVLTVEPWPRGTSLRAVLDARRAKGAGTLEPREVLPVVARLAAAIASIPEFFWHGDVRADRVWVDPDGLLLTGGFLLSALSGELVQSALEREPGLRHGLAPEVAEGLGGRASDRWGVAAIAWEALIGRGVDMRRVAPPPALGPVGVELVRVLDADPAARPPTLDALVSALADLARLPIPQVDRDSFHVAASTTTDETTQVAELEGSPTDPSRRTSSSYPTFGDPPTERLTRSTEAMIQSDERLPTDPGMSAVASRDTARHVALDADGNLPEAGDLDPRLVRAALAAEADPLASAELELLDTKTDPGAKLGPRDTMSDELDPRLVRAALGIALDAPKPDAPPKRRSAQITQELAPNDLEELRATAPAARAPKIASAKATAVGMPVVVPAVVAAPAAAPEPARPARRRPARDPEPVPLPTDIKPIPRPRAMDSGEIIAPGPVLFDASKPAPRAPAPPPQAPVLPAVAPAAPAAPRARPARRATSWTSYAIIAGAVVIAIAIVAAGFLYRASMQREQERQQRIEQRLRELQSTTP</sequence>
<keyword evidence="2" id="KW-1133">Transmembrane helix</keyword>
<dbReference type="Gene3D" id="1.10.510.10">
    <property type="entry name" value="Transferase(Phosphotransferase) domain 1"/>
    <property type="match status" value="1"/>
</dbReference>
<reference evidence="3 4" key="1">
    <citation type="submission" date="2015-03" db="EMBL/GenBank/DDBJ databases">
        <title>Genome assembly of Sandaracinus amylolyticus DSM 53668.</title>
        <authorList>
            <person name="Sharma G."/>
            <person name="Subramanian S."/>
        </authorList>
    </citation>
    <scope>NUCLEOTIDE SEQUENCE [LARGE SCALE GENOMIC DNA]</scope>
    <source>
        <strain evidence="3 4">DSM 53668</strain>
    </source>
</reference>
<dbReference type="SUPFAM" id="SSF56112">
    <property type="entry name" value="Protein kinase-like (PK-like)"/>
    <property type="match status" value="1"/>
</dbReference>
<dbReference type="KEGG" id="samy:DB32_002604"/>